<name>A0A1T5JQ55_9BACT</name>
<dbReference type="EMBL" id="FUZU01000001">
    <property type="protein sequence ID" value="SKC53494.1"/>
    <property type="molecule type" value="Genomic_DNA"/>
</dbReference>
<dbReference type="RefSeq" id="WP_079685892.1">
    <property type="nucleotide sequence ID" value="NZ_FUZU01000001.1"/>
</dbReference>
<dbReference type="STRING" id="688867.SAMN05660236_1348"/>
<dbReference type="Proteomes" id="UP000190961">
    <property type="component" value="Unassembled WGS sequence"/>
</dbReference>
<sequence>MNKTLQNLIYGALKNALSGTTIDVYFLYLPNEDLLKKVTCVYEINNTDNLNTFESKEAIKTYTLRIKINAPTTTGFSNYSDRIKSQIYSIGNMVTLIDEETFFDNELNIFTEYLQFEVK</sequence>
<dbReference type="AlphaFoldDB" id="A0A1T5JQ55"/>
<evidence type="ECO:0000313" key="2">
    <source>
        <dbReference type="Proteomes" id="UP000190961"/>
    </source>
</evidence>
<keyword evidence="2" id="KW-1185">Reference proteome</keyword>
<organism evidence="1 2">
    <name type="scientific">Ohtaekwangia koreensis</name>
    <dbReference type="NCBI Taxonomy" id="688867"/>
    <lineage>
        <taxon>Bacteria</taxon>
        <taxon>Pseudomonadati</taxon>
        <taxon>Bacteroidota</taxon>
        <taxon>Cytophagia</taxon>
        <taxon>Cytophagales</taxon>
        <taxon>Fulvivirgaceae</taxon>
        <taxon>Ohtaekwangia</taxon>
    </lineage>
</organism>
<proteinExistence type="predicted"/>
<reference evidence="1 2" key="1">
    <citation type="submission" date="2017-02" db="EMBL/GenBank/DDBJ databases">
        <authorList>
            <person name="Peterson S.W."/>
        </authorList>
    </citation>
    <scope>NUCLEOTIDE SEQUENCE [LARGE SCALE GENOMIC DNA]</scope>
    <source>
        <strain evidence="1 2">DSM 25262</strain>
    </source>
</reference>
<protein>
    <submittedName>
        <fullName evidence="1">Uncharacterized protein</fullName>
    </submittedName>
</protein>
<gene>
    <name evidence="1" type="ORF">SAMN05660236_1348</name>
</gene>
<evidence type="ECO:0000313" key="1">
    <source>
        <dbReference type="EMBL" id="SKC53494.1"/>
    </source>
</evidence>
<accession>A0A1T5JQ55</accession>